<dbReference type="InterPro" id="IPR036928">
    <property type="entry name" value="AS_sf"/>
</dbReference>
<dbReference type="InterPro" id="IPR023631">
    <property type="entry name" value="Amidase_dom"/>
</dbReference>
<evidence type="ECO:0000313" key="3">
    <source>
        <dbReference type="Proteomes" id="UP000008311"/>
    </source>
</evidence>
<gene>
    <name evidence="2" type="ORF">RCOM_1894500</name>
</gene>
<dbReference type="Proteomes" id="UP000008311">
    <property type="component" value="Unassembled WGS sequence"/>
</dbReference>
<dbReference type="PANTHER" id="PTHR43372">
    <property type="entry name" value="FATTY-ACID AMIDE HYDROLASE"/>
    <property type="match status" value="1"/>
</dbReference>
<dbReference type="eggNOG" id="KOG1212">
    <property type="taxonomic scope" value="Eukaryota"/>
</dbReference>
<dbReference type="Pfam" id="PF01425">
    <property type="entry name" value="Amidase"/>
    <property type="match status" value="1"/>
</dbReference>
<evidence type="ECO:0000313" key="2">
    <source>
        <dbReference type="EMBL" id="EEF23854.1"/>
    </source>
</evidence>
<dbReference type="Gene3D" id="3.90.1300.10">
    <property type="entry name" value="Amidase signature (AS) domain"/>
    <property type="match status" value="1"/>
</dbReference>
<sequence>MNAATQIFRDEAMARARQLDLSGDRSLPLFGLPCSVKETFGLAGQEVTAGSLRMAPQAHAEDAAIVGRLKAAGAVVIARSNVPEFAMTAESSNPRFGRTSNPLDLGRVAGGSSGGEGALVGSGGSAFGVGSDILGSIRIPAAFCGVVGFKPHSRAVDQRGTWPTVTGNTRSWLALGPLTRSVRDAELVYNVIAEHRVPPPSGAAGRLVVPRNFPLTMRERCIEQALAAATRALVNQGYREDPQDFSATRHLYLQIPKLILDDFYDDWIRLLSSPAHGRFSPLKELLAQLAGKPTIDGGLLRWTLLGPLLKPRSAAKVGHLAAQFADARSRFHAMLGSDGVMVLPTLGLLAPRHGQMNKQSLKPGVMA</sequence>
<proteinExistence type="predicted"/>
<feature type="domain" description="Amidase" evidence="1">
    <location>
        <begin position="2"/>
        <end position="362"/>
    </location>
</feature>
<dbReference type="AlphaFoldDB" id="B9TJW0"/>
<feature type="non-terminal residue" evidence="2">
    <location>
        <position position="367"/>
    </location>
</feature>
<name>B9TJW0_RICCO</name>
<evidence type="ECO:0000259" key="1">
    <source>
        <dbReference type="Pfam" id="PF01425"/>
    </source>
</evidence>
<dbReference type="GO" id="GO:0004040">
    <property type="term" value="F:amidase activity"/>
    <property type="evidence" value="ECO:0007669"/>
    <property type="project" value="UniProtKB-EC"/>
</dbReference>
<accession>B9TJW0</accession>
<organism evidence="2 3">
    <name type="scientific">Ricinus communis</name>
    <name type="common">Castor bean</name>
    <dbReference type="NCBI Taxonomy" id="3988"/>
    <lineage>
        <taxon>Eukaryota</taxon>
        <taxon>Viridiplantae</taxon>
        <taxon>Streptophyta</taxon>
        <taxon>Embryophyta</taxon>
        <taxon>Tracheophyta</taxon>
        <taxon>Spermatophyta</taxon>
        <taxon>Magnoliopsida</taxon>
        <taxon>eudicotyledons</taxon>
        <taxon>Gunneridae</taxon>
        <taxon>Pentapetalae</taxon>
        <taxon>rosids</taxon>
        <taxon>fabids</taxon>
        <taxon>Malpighiales</taxon>
        <taxon>Euphorbiaceae</taxon>
        <taxon>Acalyphoideae</taxon>
        <taxon>Acalypheae</taxon>
        <taxon>Ricinus</taxon>
    </lineage>
</organism>
<keyword evidence="3" id="KW-1185">Reference proteome</keyword>
<dbReference type="EMBL" id="EQ984424">
    <property type="protein sequence ID" value="EEF23854.1"/>
    <property type="molecule type" value="Genomic_DNA"/>
</dbReference>
<dbReference type="EC" id="3.5.1.4" evidence="2"/>
<reference evidence="3" key="1">
    <citation type="journal article" date="2010" name="Nat. Biotechnol.">
        <title>Draft genome sequence of the oilseed species Ricinus communis.</title>
        <authorList>
            <person name="Chan A.P."/>
            <person name="Crabtree J."/>
            <person name="Zhao Q."/>
            <person name="Lorenzi H."/>
            <person name="Orvis J."/>
            <person name="Puiu D."/>
            <person name="Melake-Berhan A."/>
            <person name="Jones K.M."/>
            <person name="Redman J."/>
            <person name="Chen G."/>
            <person name="Cahoon E.B."/>
            <person name="Gedil M."/>
            <person name="Stanke M."/>
            <person name="Haas B.J."/>
            <person name="Wortman J.R."/>
            <person name="Fraser-Liggett C.M."/>
            <person name="Ravel J."/>
            <person name="Rabinowicz P.D."/>
        </authorList>
    </citation>
    <scope>NUCLEOTIDE SEQUENCE [LARGE SCALE GENOMIC DNA]</scope>
    <source>
        <strain evidence="3">cv. Hale</strain>
    </source>
</reference>
<dbReference type="InParanoid" id="B9TJW0"/>
<protein>
    <submittedName>
        <fullName evidence="2">Amidase, putative</fullName>
        <ecNumber evidence="2">3.5.1.4</ecNumber>
    </submittedName>
</protein>
<dbReference type="STRING" id="3988.B9TJW0"/>
<dbReference type="InterPro" id="IPR052739">
    <property type="entry name" value="FAAH2"/>
</dbReference>
<keyword evidence="2" id="KW-0378">Hydrolase</keyword>
<dbReference type="PANTHER" id="PTHR43372:SF4">
    <property type="entry name" value="FATTY-ACID AMIDE HYDROLASE 2"/>
    <property type="match status" value="1"/>
</dbReference>
<dbReference type="SUPFAM" id="SSF75304">
    <property type="entry name" value="Amidase signature (AS) enzymes"/>
    <property type="match status" value="1"/>
</dbReference>